<dbReference type="Pfam" id="PF00403">
    <property type="entry name" value="HMA"/>
    <property type="match status" value="1"/>
</dbReference>
<proteinExistence type="inferred from homology"/>
<dbReference type="PANTHER" id="PTHR45811">
    <property type="entry name" value="COPPER TRANSPORT PROTEIN FAMILY-RELATED"/>
    <property type="match status" value="1"/>
</dbReference>
<dbReference type="PROSITE" id="PS50846">
    <property type="entry name" value="HMA_2"/>
    <property type="match status" value="1"/>
</dbReference>
<dbReference type="EMBL" id="KI630433">
    <property type="protein sequence ID" value="EYU40061.1"/>
    <property type="molecule type" value="Genomic_DNA"/>
</dbReference>
<evidence type="ECO:0000256" key="4">
    <source>
        <dbReference type="ARBA" id="ARBA00023288"/>
    </source>
</evidence>
<comment type="similarity">
    <text evidence="6">Belongs to the HIPP family.</text>
</comment>
<dbReference type="SUPFAM" id="SSF55008">
    <property type="entry name" value="HMA, heavy metal-associated domain"/>
    <property type="match status" value="1"/>
</dbReference>
<keyword evidence="4" id="KW-0449">Lipoprotein</keyword>
<evidence type="ECO:0000313" key="9">
    <source>
        <dbReference type="Proteomes" id="UP000030748"/>
    </source>
</evidence>
<accession>A0A022RIQ8</accession>
<evidence type="ECO:0000256" key="1">
    <source>
        <dbReference type="ARBA" id="ARBA00004170"/>
    </source>
</evidence>
<evidence type="ECO:0000313" key="8">
    <source>
        <dbReference type="EMBL" id="EYU40061.1"/>
    </source>
</evidence>
<dbReference type="GO" id="GO:0046872">
    <property type="term" value="F:metal ion binding"/>
    <property type="evidence" value="ECO:0007669"/>
    <property type="project" value="UniProtKB-KW"/>
</dbReference>
<evidence type="ECO:0000259" key="7">
    <source>
        <dbReference type="PROSITE" id="PS50846"/>
    </source>
</evidence>
<gene>
    <name evidence="8" type="ORF">MIMGU_mgv1a020391mg</name>
</gene>
<comment type="subcellular location">
    <subcellularLocation>
        <location evidence="1">Membrane</location>
        <topology evidence="1">Peripheral membrane protein</topology>
    </subcellularLocation>
</comment>
<keyword evidence="3" id="KW-0479">Metal-binding</keyword>
<feature type="domain" description="HMA" evidence="7">
    <location>
        <begin position="1"/>
        <end position="67"/>
    </location>
</feature>
<dbReference type="Proteomes" id="UP000030748">
    <property type="component" value="Unassembled WGS sequence"/>
</dbReference>
<evidence type="ECO:0000256" key="5">
    <source>
        <dbReference type="ARBA" id="ARBA00023289"/>
    </source>
</evidence>
<dbReference type="GO" id="GO:0009626">
    <property type="term" value="P:plant-type hypersensitive response"/>
    <property type="evidence" value="ECO:0007669"/>
    <property type="project" value="UniProtKB-KW"/>
</dbReference>
<evidence type="ECO:0000256" key="6">
    <source>
        <dbReference type="ARBA" id="ARBA00024045"/>
    </source>
</evidence>
<dbReference type="eggNOG" id="KOG1603">
    <property type="taxonomic scope" value="Eukaryota"/>
</dbReference>
<name>A0A022RIQ8_ERYGU</name>
<keyword evidence="2" id="KW-0488">Methylation</keyword>
<organism evidence="8 9">
    <name type="scientific">Erythranthe guttata</name>
    <name type="common">Yellow monkey flower</name>
    <name type="synonym">Mimulus guttatus</name>
    <dbReference type="NCBI Taxonomy" id="4155"/>
    <lineage>
        <taxon>Eukaryota</taxon>
        <taxon>Viridiplantae</taxon>
        <taxon>Streptophyta</taxon>
        <taxon>Embryophyta</taxon>
        <taxon>Tracheophyta</taxon>
        <taxon>Spermatophyta</taxon>
        <taxon>Magnoliopsida</taxon>
        <taxon>eudicotyledons</taxon>
        <taxon>Gunneridae</taxon>
        <taxon>Pentapetalae</taxon>
        <taxon>asterids</taxon>
        <taxon>lamiids</taxon>
        <taxon>Lamiales</taxon>
        <taxon>Phrymaceae</taxon>
        <taxon>Erythranthe</taxon>
    </lineage>
</organism>
<evidence type="ECO:0000256" key="3">
    <source>
        <dbReference type="ARBA" id="ARBA00022723"/>
    </source>
</evidence>
<dbReference type="STRING" id="4155.A0A022RIQ8"/>
<dbReference type="AlphaFoldDB" id="A0A022RIQ8"/>
<keyword evidence="9" id="KW-1185">Reference proteome</keyword>
<keyword evidence="5" id="KW-0636">Prenylation</keyword>
<dbReference type="Gene3D" id="3.30.70.100">
    <property type="match status" value="1"/>
</dbReference>
<sequence>MSKVVLKLHVHDEREKKKAMKSVSSLSGILSLAMDMKEKKLTVVGDADPIKIVGKLKKYCHVELLTVGPSKEPEKKEGVKKEENKNSEPIEELMKLYNNHFPHYTQYYHVYSAEENPNSCVIC</sequence>
<evidence type="ECO:0000256" key="2">
    <source>
        <dbReference type="ARBA" id="ARBA00022481"/>
    </source>
</evidence>
<protein>
    <recommendedName>
        <fullName evidence="7">HMA domain-containing protein</fullName>
    </recommendedName>
</protein>
<dbReference type="PANTHER" id="PTHR45811:SF80">
    <property type="entry name" value="COPPER TRANSPORT PROTEIN FAMILY-RELATED"/>
    <property type="match status" value="1"/>
</dbReference>
<dbReference type="InterPro" id="IPR036163">
    <property type="entry name" value="HMA_dom_sf"/>
</dbReference>
<reference evidence="8 9" key="1">
    <citation type="journal article" date="2013" name="Proc. Natl. Acad. Sci. U.S.A.">
        <title>Fine-scale variation in meiotic recombination in Mimulus inferred from population shotgun sequencing.</title>
        <authorList>
            <person name="Hellsten U."/>
            <person name="Wright K.M."/>
            <person name="Jenkins J."/>
            <person name="Shu S."/>
            <person name="Yuan Y."/>
            <person name="Wessler S.R."/>
            <person name="Schmutz J."/>
            <person name="Willis J.H."/>
            <person name="Rokhsar D.S."/>
        </authorList>
    </citation>
    <scope>NUCLEOTIDE SEQUENCE [LARGE SCALE GENOMIC DNA]</scope>
    <source>
        <strain evidence="9">cv. DUN x IM62</strain>
    </source>
</reference>
<dbReference type="InterPro" id="IPR051863">
    <property type="entry name" value="HIPP"/>
</dbReference>
<dbReference type="GO" id="GO:0016020">
    <property type="term" value="C:membrane"/>
    <property type="evidence" value="ECO:0007669"/>
    <property type="project" value="UniProtKB-SubCell"/>
</dbReference>
<dbReference type="InterPro" id="IPR006121">
    <property type="entry name" value="HMA_dom"/>
</dbReference>